<evidence type="ECO:0000313" key="3">
    <source>
        <dbReference type="EMBL" id="MEW9263187.1"/>
    </source>
</evidence>
<dbReference type="InterPro" id="IPR041121">
    <property type="entry name" value="SDH_C"/>
</dbReference>
<organism evidence="3 4">
    <name type="scientific">Kineococcus endophyticus</name>
    <dbReference type="NCBI Taxonomy" id="1181883"/>
    <lineage>
        <taxon>Bacteria</taxon>
        <taxon>Bacillati</taxon>
        <taxon>Actinomycetota</taxon>
        <taxon>Actinomycetes</taxon>
        <taxon>Kineosporiales</taxon>
        <taxon>Kineosporiaceae</taxon>
        <taxon>Kineococcus</taxon>
    </lineage>
</organism>
<evidence type="ECO:0000259" key="2">
    <source>
        <dbReference type="Pfam" id="PF18317"/>
    </source>
</evidence>
<dbReference type="InterPro" id="IPR022893">
    <property type="entry name" value="Shikimate_DH_fam"/>
</dbReference>
<sequence length="290" mass="29974">MTSPATSRELPDRITKDTRLCLSLSGRPSNLGTRFHNFLYAELGLDFVYKAFTTDDLPAAVAGIRALGIRGAGVSMPFKEAVIPLVDELEASAAAIDSVNTIVNTPREGRPHLVAYNTDYLAVAGLLAQHGITPAGTPGAAAVLGSGGMAKASLAALRDAGFSDLLVVARTEATGAPLAAQYGARWLPALGDVRPDLLLNATPVGMAGGPAAEDLPVARAAVEAAGAVVEVVAVPEDTPLVRLARELGTPLVTGTEVAAWQAAEQFALYTGVRPSADQVRRAGEFSRRAV</sequence>
<dbReference type="CDD" id="cd01065">
    <property type="entry name" value="NAD_bind_Shikimate_DH"/>
    <property type="match status" value="1"/>
</dbReference>
<gene>
    <name evidence="3" type="ORF">AB1207_00350</name>
</gene>
<dbReference type="InterPro" id="IPR046346">
    <property type="entry name" value="Aminoacid_DH-like_N_sf"/>
</dbReference>
<feature type="domain" description="SDH C-terminal" evidence="2">
    <location>
        <begin position="254"/>
        <end position="282"/>
    </location>
</feature>
<dbReference type="InterPro" id="IPR013708">
    <property type="entry name" value="Shikimate_DH-bd_N"/>
</dbReference>
<protein>
    <submittedName>
        <fullName evidence="3">Shikimate 5-dehydrogenase</fullName>
    </submittedName>
</protein>
<name>A0ABV3P1N6_9ACTN</name>
<dbReference type="SUPFAM" id="SSF53223">
    <property type="entry name" value="Aminoacid dehydrogenase-like, N-terminal domain"/>
    <property type="match status" value="1"/>
</dbReference>
<proteinExistence type="predicted"/>
<dbReference type="InterPro" id="IPR036291">
    <property type="entry name" value="NAD(P)-bd_dom_sf"/>
</dbReference>
<dbReference type="Gene3D" id="3.40.50.10860">
    <property type="entry name" value="Leucine Dehydrogenase, chain A, domain 1"/>
    <property type="match status" value="1"/>
</dbReference>
<keyword evidence="4" id="KW-1185">Reference proteome</keyword>
<accession>A0ABV3P1N6</accession>
<reference evidence="3 4" key="1">
    <citation type="submission" date="2024-07" db="EMBL/GenBank/DDBJ databases">
        <authorList>
            <person name="Thanompreechachai J."/>
            <person name="Duangmal K."/>
        </authorList>
    </citation>
    <scope>NUCLEOTIDE SEQUENCE [LARGE SCALE GENOMIC DNA]</scope>
    <source>
        <strain evidence="3 4">KCTC 19886</strain>
    </source>
</reference>
<evidence type="ECO:0000313" key="4">
    <source>
        <dbReference type="Proteomes" id="UP001555826"/>
    </source>
</evidence>
<dbReference type="Proteomes" id="UP001555826">
    <property type="component" value="Unassembled WGS sequence"/>
</dbReference>
<dbReference type="Pfam" id="PF08501">
    <property type="entry name" value="Shikimate_dh_N"/>
    <property type="match status" value="1"/>
</dbReference>
<comment type="caution">
    <text evidence="3">The sequence shown here is derived from an EMBL/GenBank/DDBJ whole genome shotgun (WGS) entry which is preliminary data.</text>
</comment>
<dbReference type="Gene3D" id="3.40.50.720">
    <property type="entry name" value="NAD(P)-binding Rossmann-like Domain"/>
    <property type="match status" value="1"/>
</dbReference>
<evidence type="ECO:0000259" key="1">
    <source>
        <dbReference type="Pfam" id="PF08501"/>
    </source>
</evidence>
<dbReference type="PANTHER" id="PTHR21089:SF9">
    <property type="entry name" value="SHIKIMATE DEHYDROGENASE-LIKE PROTEIN HI_0607"/>
    <property type="match status" value="1"/>
</dbReference>
<dbReference type="EMBL" id="JBFNQN010000001">
    <property type="protein sequence ID" value="MEW9263187.1"/>
    <property type="molecule type" value="Genomic_DNA"/>
</dbReference>
<dbReference type="NCBIfam" id="NF009202">
    <property type="entry name" value="PRK12550.1"/>
    <property type="match status" value="1"/>
</dbReference>
<feature type="domain" description="Shikimate dehydrogenase substrate binding N-terminal" evidence="1">
    <location>
        <begin position="34"/>
        <end position="102"/>
    </location>
</feature>
<dbReference type="PANTHER" id="PTHR21089">
    <property type="entry name" value="SHIKIMATE DEHYDROGENASE"/>
    <property type="match status" value="1"/>
</dbReference>
<dbReference type="SUPFAM" id="SSF51735">
    <property type="entry name" value="NAD(P)-binding Rossmann-fold domains"/>
    <property type="match status" value="1"/>
</dbReference>
<dbReference type="Pfam" id="PF18317">
    <property type="entry name" value="SDH_C"/>
    <property type="match status" value="1"/>
</dbReference>